<protein>
    <recommendedName>
        <fullName evidence="5">RRM domain-containing protein</fullName>
    </recommendedName>
</protein>
<dbReference type="GO" id="GO:0005737">
    <property type="term" value="C:cytoplasm"/>
    <property type="evidence" value="ECO:0007669"/>
    <property type="project" value="UniProtKB-ARBA"/>
</dbReference>
<organism evidence="6 7">
    <name type="scientific">Triparma strigata</name>
    <dbReference type="NCBI Taxonomy" id="1606541"/>
    <lineage>
        <taxon>Eukaryota</taxon>
        <taxon>Sar</taxon>
        <taxon>Stramenopiles</taxon>
        <taxon>Ochrophyta</taxon>
        <taxon>Bolidophyceae</taxon>
        <taxon>Parmales</taxon>
        <taxon>Triparmaceae</taxon>
        <taxon>Triparma</taxon>
    </lineage>
</organism>
<dbReference type="InterPro" id="IPR052462">
    <property type="entry name" value="SLIRP/GR-RBP-like"/>
</dbReference>
<reference evidence="7" key="1">
    <citation type="journal article" date="2023" name="Commun. Biol.">
        <title>Genome analysis of Parmales, the sister group of diatoms, reveals the evolutionary specialization of diatoms from phago-mixotrophs to photoautotrophs.</title>
        <authorList>
            <person name="Ban H."/>
            <person name="Sato S."/>
            <person name="Yoshikawa S."/>
            <person name="Yamada K."/>
            <person name="Nakamura Y."/>
            <person name="Ichinomiya M."/>
            <person name="Sato N."/>
            <person name="Blanc-Mathieu R."/>
            <person name="Endo H."/>
            <person name="Kuwata A."/>
            <person name="Ogata H."/>
        </authorList>
    </citation>
    <scope>NUCLEOTIDE SEQUENCE [LARGE SCALE GENOMIC DNA]</scope>
    <source>
        <strain evidence="7">NIES 3701</strain>
    </source>
</reference>
<dbReference type="PANTHER" id="PTHR48027">
    <property type="entry name" value="HETEROGENEOUS NUCLEAR RIBONUCLEOPROTEIN 87F-RELATED"/>
    <property type="match status" value="1"/>
</dbReference>
<feature type="compositionally biased region" description="Pro residues" evidence="4">
    <location>
        <begin position="203"/>
        <end position="213"/>
    </location>
</feature>
<evidence type="ECO:0000256" key="1">
    <source>
        <dbReference type="ARBA" id="ARBA00022737"/>
    </source>
</evidence>
<feature type="compositionally biased region" description="Polar residues" evidence="4">
    <location>
        <begin position="142"/>
        <end position="154"/>
    </location>
</feature>
<accession>A0A9W7A6E9</accession>
<evidence type="ECO:0000256" key="2">
    <source>
        <dbReference type="ARBA" id="ARBA00022884"/>
    </source>
</evidence>
<feature type="compositionally biased region" description="Low complexity" evidence="4">
    <location>
        <begin position="174"/>
        <end position="202"/>
    </location>
</feature>
<keyword evidence="2 3" id="KW-0694">RNA-binding</keyword>
<dbReference type="SMART" id="SM00360">
    <property type="entry name" value="RRM"/>
    <property type="match status" value="1"/>
</dbReference>
<dbReference type="GO" id="GO:0009967">
    <property type="term" value="P:positive regulation of signal transduction"/>
    <property type="evidence" value="ECO:0007669"/>
    <property type="project" value="UniProtKB-ARBA"/>
</dbReference>
<dbReference type="InterPro" id="IPR035979">
    <property type="entry name" value="RBD_domain_sf"/>
</dbReference>
<feature type="domain" description="RRM" evidence="5">
    <location>
        <begin position="428"/>
        <end position="506"/>
    </location>
</feature>
<sequence length="714" mass="75090">MGRIVIIPPNLFPKRNATPLIFDMSLQVVSNPTLAANSTKTKVKAATITPELDRRLTRKGLTPKVNKGEEKATAVVNTVKADGGGGDTSKNDSANGDDNSSGGNSGGGKSSNSSNWYPYNKETSAPSSPPHEVVVESVKPLNPSSTTVLSTAPSISAAKGRGAAVDEDVVTNTDDSAVSSAVSSNKIVSPPTTPARPTATRPPRVPTTPPTSPPNQRQLHYTSPSHFSMSQQPYQNQQSYSPRAALLPGFHNAHISSPVHSPVPSQSYQPQAWGYDIYGTPRAVPYSPSVPYSPPALYNPHVPPPIISMDPLQLDPTPYTTTPPFPAQYYSDSPSSQVAYGSPVPMANFSMGGSEGGQSYDGYGDFYGGSYGSEDYGSPQMNNAGAFGGRLSTFSQNSSGSKQYPNFSPGLPIQTVPGPTGVMGPEGCNLFIFHIPSDFTNVDLFNLFCPFGGLVSVRIMTEKGTGRGRGFGFVSYAEQEGAELAIRNLNGIPLGNKRLKVQFKQSRRRSWSEPGPIIEREAVASRAMEEVMGGYNKDVDVDVAVKGQEVDTNTATTNNNNTVAQANEDVSLMGEQIFKSSSASVGASATVASMTSNGYAYSSTSSSENNHLDRQKRDSSDSAARSSLTSSRGSGSSNSTFNVNEDALGNVTFSPPLVPRSSSSNSRPLASISDDFSARGSDTRSSGGSISVESSSSSNGVDCGGSFKTANQSC</sequence>
<feature type="region of interest" description="Disordered" evidence="4">
    <location>
        <begin position="599"/>
        <end position="714"/>
    </location>
</feature>
<evidence type="ECO:0000259" key="5">
    <source>
        <dbReference type="PROSITE" id="PS50102"/>
    </source>
</evidence>
<gene>
    <name evidence="6" type="ORF">TrST_g10703</name>
</gene>
<feature type="compositionally biased region" description="Low complexity" evidence="4">
    <location>
        <begin position="685"/>
        <end position="706"/>
    </location>
</feature>
<dbReference type="PROSITE" id="PS50102">
    <property type="entry name" value="RRM"/>
    <property type="match status" value="1"/>
</dbReference>
<dbReference type="GO" id="GO:0010629">
    <property type="term" value="P:negative regulation of gene expression"/>
    <property type="evidence" value="ECO:0007669"/>
    <property type="project" value="UniProtKB-ARBA"/>
</dbReference>
<feature type="compositionally biased region" description="Low complexity" evidence="4">
    <location>
        <begin position="91"/>
        <end position="102"/>
    </location>
</feature>
<feature type="compositionally biased region" description="Low complexity" evidence="4">
    <location>
        <begin position="621"/>
        <end position="640"/>
    </location>
</feature>
<feature type="region of interest" description="Disordered" evidence="4">
    <location>
        <begin position="57"/>
        <end position="232"/>
    </location>
</feature>
<evidence type="ECO:0000313" key="7">
    <source>
        <dbReference type="Proteomes" id="UP001165085"/>
    </source>
</evidence>
<dbReference type="AlphaFoldDB" id="A0A9W7A6E9"/>
<dbReference type="Gene3D" id="3.30.70.330">
    <property type="match status" value="1"/>
</dbReference>
<feature type="compositionally biased region" description="Polar residues" evidence="4">
    <location>
        <begin position="215"/>
        <end position="227"/>
    </location>
</feature>
<dbReference type="InterPro" id="IPR000504">
    <property type="entry name" value="RRM_dom"/>
</dbReference>
<feature type="compositionally biased region" description="Low complexity" evidence="4">
    <location>
        <begin position="124"/>
        <end position="140"/>
    </location>
</feature>
<dbReference type="EMBL" id="BRXY01000110">
    <property type="protein sequence ID" value="GMH66627.1"/>
    <property type="molecule type" value="Genomic_DNA"/>
</dbReference>
<feature type="compositionally biased region" description="Basic and acidic residues" evidence="4">
    <location>
        <begin position="610"/>
        <end position="620"/>
    </location>
</feature>
<comment type="caution">
    <text evidence="6">The sequence shown here is derived from an EMBL/GenBank/DDBJ whole genome shotgun (WGS) entry which is preliminary data.</text>
</comment>
<evidence type="ECO:0000256" key="3">
    <source>
        <dbReference type="PROSITE-ProRule" id="PRU00176"/>
    </source>
</evidence>
<proteinExistence type="predicted"/>
<dbReference type="GO" id="GO:0003729">
    <property type="term" value="F:mRNA binding"/>
    <property type="evidence" value="ECO:0007669"/>
    <property type="project" value="UniProtKB-ARBA"/>
</dbReference>
<evidence type="ECO:0000256" key="4">
    <source>
        <dbReference type="SAM" id="MobiDB-lite"/>
    </source>
</evidence>
<keyword evidence="1" id="KW-0677">Repeat</keyword>
<dbReference type="OrthoDB" id="410044at2759"/>
<dbReference type="FunFam" id="3.30.70.330:FF:000383">
    <property type="entry name" value="Sex lethal, isoform D"/>
    <property type="match status" value="1"/>
</dbReference>
<dbReference type="SUPFAM" id="SSF54928">
    <property type="entry name" value="RNA-binding domain, RBD"/>
    <property type="match status" value="1"/>
</dbReference>
<dbReference type="InterPro" id="IPR012677">
    <property type="entry name" value="Nucleotide-bd_a/b_plait_sf"/>
</dbReference>
<name>A0A9W7A6E9_9STRA</name>
<evidence type="ECO:0000313" key="6">
    <source>
        <dbReference type="EMBL" id="GMH66627.1"/>
    </source>
</evidence>
<keyword evidence="7" id="KW-1185">Reference proteome</keyword>
<feature type="compositionally biased region" description="Low complexity" evidence="4">
    <location>
        <begin position="659"/>
        <end position="673"/>
    </location>
</feature>
<dbReference type="Proteomes" id="UP001165085">
    <property type="component" value="Unassembled WGS sequence"/>
</dbReference>
<dbReference type="Pfam" id="PF00076">
    <property type="entry name" value="RRM_1"/>
    <property type="match status" value="1"/>
</dbReference>